<reference evidence="3" key="1">
    <citation type="journal article" date="2019" name="Int. J. Syst. Evol. Microbiol.">
        <title>The Global Catalogue of Microorganisms (GCM) 10K type strain sequencing project: providing services to taxonomists for standard genome sequencing and annotation.</title>
        <authorList>
            <consortium name="The Broad Institute Genomics Platform"/>
            <consortium name="The Broad Institute Genome Sequencing Center for Infectious Disease"/>
            <person name="Wu L."/>
            <person name="Ma J."/>
        </authorList>
    </citation>
    <scope>NUCLEOTIDE SEQUENCE [LARGE SCALE GENOMIC DNA]</scope>
    <source>
        <strain evidence="3">JCM 14902</strain>
    </source>
</reference>
<name>A0ABP5EIM0_9MICO</name>
<dbReference type="PANTHER" id="PTHR42678">
    <property type="entry name" value="AMIDASE"/>
    <property type="match status" value="1"/>
</dbReference>
<evidence type="ECO:0000259" key="1">
    <source>
        <dbReference type="Pfam" id="PF01425"/>
    </source>
</evidence>
<evidence type="ECO:0000313" key="2">
    <source>
        <dbReference type="EMBL" id="GAA1996642.1"/>
    </source>
</evidence>
<sequence>MKDNFDIKGQVTCAGSLALAHNVATSDSAVVDNLQAVGVVIIAKATMVEFAFRDGGSSWGYSSLGGQPLNPYDSSYETSGSSAGSGIAAAAALAAITFGGDTGGSVIPLLRGCRWSAIVPAPA</sequence>
<gene>
    <name evidence="2" type="ORF">GCM10009777_37010</name>
</gene>
<keyword evidence="3" id="KW-1185">Reference proteome</keyword>
<dbReference type="RefSeq" id="WP_344065815.1">
    <property type="nucleotide sequence ID" value="NZ_BAAAOH010000001.1"/>
</dbReference>
<proteinExistence type="predicted"/>
<organism evidence="2 3">
    <name type="scientific">Microbacterium pumilum</name>
    <dbReference type="NCBI Taxonomy" id="344165"/>
    <lineage>
        <taxon>Bacteria</taxon>
        <taxon>Bacillati</taxon>
        <taxon>Actinomycetota</taxon>
        <taxon>Actinomycetes</taxon>
        <taxon>Micrococcales</taxon>
        <taxon>Microbacteriaceae</taxon>
        <taxon>Microbacterium</taxon>
    </lineage>
</organism>
<dbReference type="Gene3D" id="3.90.1300.10">
    <property type="entry name" value="Amidase signature (AS) domain"/>
    <property type="match status" value="1"/>
</dbReference>
<dbReference type="InterPro" id="IPR023631">
    <property type="entry name" value="Amidase_dom"/>
</dbReference>
<protein>
    <recommendedName>
        <fullName evidence="1">Amidase domain-containing protein</fullName>
    </recommendedName>
</protein>
<dbReference type="EMBL" id="BAAAOH010000001">
    <property type="protein sequence ID" value="GAA1996642.1"/>
    <property type="molecule type" value="Genomic_DNA"/>
</dbReference>
<feature type="domain" description="Amidase" evidence="1">
    <location>
        <begin position="2"/>
        <end position="106"/>
    </location>
</feature>
<dbReference type="SUPFAM" id="SSF75304">
    <property type="entry name" value="Amidase signature (AS) enzymes"/>
    <property type="match status" value="1"/>
</dbReference>
<dbReference type="PANTHER" id="PTHR42678:SF34">
    <property type="entry name" value="OS04G0183300 PROTEIN"/>
    <property type="match status" value="1"/>
</dbReference>
<evidence type="ECO:0000313" key="3">
    <source>
        <dbReference type="Proteomes" id="UP001500326"/>
    </source>
</evidence>
<dbReference type="Pfam" id="PF01425">
    <property type="entry name" value="Amidase"/>
    <property type="match status" value="1"/>
</dbReference>
<comment type="caution">
    <text evidence="2">The sequence shown here is derived from an EMBL/GenBank/DDBJ whole genome shotgun (WGS) entry which is preliminary data.</text>
</comment>
<dbReference type="InterPro" id="IPR036928">
    <property type="entry name" value="AS_sf"/>
</dbReference>
<accession>A0ABP5EIM0</accession>
<dbReference type="Proteomes" id="UP001500326">
    <property type="component" value="Unassembled WGS sequence"/>
</dbReference>